<feature type="transmembrane region" description="Helical" evidence="8">
    <location>
        <begin position="1512"/>
        <end position="1532"/>
    </location>
</feature>
<feature type="transmembrane region" description="Helical" evidence="8">
    <location>
        <begin position="1316"/>
        <end position="1341"/>
    </location>
</feature>
<keyword evidence="6 8" id="KW-0472">Membrane</keyword>
<feature type="region of interest" description="Disordered" evidence="7">
    <location>
        <begin position="653"/>
        <end position="681"/>
    </location>
</feature>
<keyword evidence="2" id="KW-0813">Transport</keyword>
<evidence type="ECO:0000256" key="3">
    <source>
        <dbReference type="ARBA" id="ARBA00022475"/>
    </source>
</evidence>
<keyword evidence="4 8" id="KW-0812">Transmembrane</keyword>
<dbReference type="Proteomes" id="UP000698800">
    <property type="component" value="Unassembled WGS sequence"/>
</dbReference>
<feature type="compositionally biased region" description="Basic and acidic residues" evidence="7">
    <location>
        <begin position="1010"/>
        <end position="1023"/>
    </location>
</feature>
<evidence type="ECO:0000256" key="4">
    <source>
        <dbReference type="ARBA" id="ARBA00022692"/>
    </source>
</evidence>
<feature type="region of interest" description="Disordered" evidence="7">
    <location>
        <begin position="772"/>
        <end position="791"/>
    </location>
</feature>
<feature type="transmembrane region" description="Helical" evidence="8">
    <location>
        <begin position="1538"/>
        <end position="1558"/>
    </location>
</feature>
<reference evidence="9" key="1">
    <citation type="submission" date="2021-03" db="EMBL/GenBank/DDBJ databases">
        <title>Comparative genomics and phylogenomic investigation of the class Geoglossomycetes provide insights into ecological specialization and systematics.</title>
        <authorList>
            <person name="Melie T."/>
            <person name="Pirro S."/>
            <person name="Miller A.N."/>
            <person name="Quandt A."/>
        </authorList>
    </citation>
    <scope>NUCLEOTIDE SEQUENCE</scope>
    <source>
        <strain evidence="9">GBOQ0MN5Z8</strain>
    </source>
</reference>
<feature type="region of interest" description="Disordered" evidence="7">
    <location>
        <begin position="188"/>
        <end position="209"/>
    </location>
</feature>
<feature type="region of interest" description="Disordered" evidence="7">
    <location>
        <begin position="867"/>
        <end position="1036"/>
    </location>
</feature>
<dbReference type="PANTHER" id="PTHR23502">
    <property type="entry name" value="MAJOR FACILITATOR SUPERFAMILY"/>
    <property type="match status" value="1"/>
</dbReference>
<protein>
    <recommendedName>
        <fullName evidence="11">Polyamine transport protein</fullName>
    </recommendedName>
</protein>
<comment type="subcellular location">
    <subcellularLocation>
        <location evidence="1">Cell membrane</location>
        <topology evidence="1">Multi-pass membrane protein</topology>
    </subcellularLocation>
</comment>
<feature type="transmembrane region" description="Helical" evidence="8">
    <location>
        <begin position="1638"/>
        <end position="1661"/>
    </location>
</feature>
<name>A0A9P8I2N0_9PEZI</name>
<feature type="compositionally biased region" description="Polar residues" evidence="7">
    <location>
        <begin position="896"/>
        <end position="906"/>
    </location>
</feature>
<feature type="transmembrane region" description="Helical" evidence="8">
    <location>
        <begin position="1605"/>
        <end position="1626"/>
    </location>
</feature>
<dbReference type="EMBL" id="JAGHQL010000060">
    <property type="protein sequence ID" value="KAH0542122.1"/>
    <property type="molecule type" value="Genomic_DNA"/>
</dbReference>
<feature type="region of interest" description="Disordered" evidence="7">
    <location>
        <begin position="615"/>
        <end position="637"/>
    </location>
</feature>
<accession>A0A9P8I2N0</accession>
<evidence type="ECO:0000256" key="8">
    <source>
        <dbReference type="SAM" id="Phobius"/>
    </source>
</evidence>
<feature type="compositionally biased region" description="Basic residues" evidence="7">
    <location>
        <begin position="1074"/>
        <end position="1090"/>
    </location>
</feature>
<evidence type="ECO:0000256" key="7">
    <source>
        <dbReference type="SAM" id="MobiDB-lite"/>
    </source>
</evidence>
<feature type="compositionally biased region" description="Basic and acidic residues" evidence="7">
    <location>
        <begin position="194"/>
        <end position="203"/>
    </location>
</feature>
<feature type="region of interest" description="Disordered" evidence="7">
    <location>
        <begin position="1065"/>
        <end position="1116"/>
    </location>
</feature>
<evidence type="ECO:0000256" key="5">
    <source>
        <dbReference type="ARBA" id="ARBA00022989"/>
    </source>
</evidence>
<dbReference type="OrthoDB" id="10250282at2759"/>
<feature type="transmembrane region" description="Helical" evidence="8">
    <location>
        <begin position="1194"/>
        <end position="1216"/>
    </location>
</feature>
<feature type="compositionally biased region" description="Basic and acidic residues" evidence="7">
    <location>
        <begin position="992"/>
        <end position="1003"/>
    </location>
</feature>
<dbReference type="SUPFAM" id="SSF103473">
    <property type="entry name" value="MFS general substrate transporter"/>
    <property type="match status" value="1"/>
</dbReference>
<feature type="region of interest" description="Disordered" evidence="7">
    <location>
        <begin position="365"/>
        <end position="384"/>
    </location>
</feature>
<evidence type="ECO:0000313" key="9">
    <source>
        <dbReference type="EMBL" id="KAH0542122.1"/>
    </source>
</evidence>
<organism evidence="9 10">
    <name type="scientific">Glutinoglossum americanum</name>
    <dbReference type="NCBI Taxonomy" id="1670608"/>
    <lineage>
        <taxon>Eukaryota</taxon>
        <taxon>Fungi</taxon>
        <taxon>Dikarya</taxon>
        <taxon>Ascomycota</taxon>
        <taxon>Pezizomycotina</taxon>
        <taxon>Geoglossomycetes</taxon>
        <taxon>Geoglossales</taxon>
        <taxon>Geoglossaceae</taxon>
        <taxon>Glutinoglossum</taxon>
    </lineage>
</organism>
<feature type="region of interest" description="Disordered" evidence="7">
    <location>
        <begin position="803"/>
        <end position="847"/>
    </location>
</feature>
<keyword evidence="10" id="KW-1185">Reference proteome</keyword>
<dbReference type="GO" id="GO:0005886">
    <property type="term" value="C:plasma membrane"/>
    <property type="evidence" value="ECO:0007669"/>
    <property type="project" value="UniProtKB-SubCell"/>
</dbReference>
<proteinExistence type="predicted"/>
<dbReference type="Gene3D" id="1.20.1250.20">
    <property type="entry name" value="MFS general substrate transporter like domains"/>
    <property type="match status" value="1"/>
</dbReference>
<feature type="transmembrane region" description="Helical" evidence="8">
    <location>
        <begin position="1347"/>
        <end position="1366"/>
    </location>
</feature>
<evidence type="ECO:0000256" key="2">
    <source>
        <dbReference type="ARBA" id="ARBA00022448"/>
    </source>
</evidence>
<gene>
    <name evidence="9" type="ORF">FGG08_003422</name>
</gene>
<evidence type="ECO:0008006" key="11">
    <source>
        <dbReference type="Google" id="ProtNLM"/>
    </source>
</evidence>
<dbReference type="InterPro" id="IPR036259">
    <property type="entry name" value="MFS_trans_sf"/>
</dbReference>
<feature type="transmembrane region" description="Helical" evidence="8">
    <location>
        <begin position="1428"/>
        <end position="1451"/>
    </location>
</feature>
<feature type="compositionally biased region" description="Polar residues" evidence="7">
    <location>
        <begin position="664"/>
        <end position="681"/>
    </location>
</feature>
<feature type="compositionally biased region" description="Polar residues" evidence="7">
    <location>
        <begin position="615"/>
        <end position="624"/>
    </location>
</feature>
<dbReference type="CDD" id="cd06174">
    <property type="entry name" value="MFS"/>
    <property type="match status" value="1"/>
</dbReference>
<feature type="region of interest" description="Disordered" evidence="7">
    <location>
        <begin position="259"/>
        <end position="284"/>
    </location>
</feature>
<evidence type="ECO:0000313" key="10">
    <source>
        <dbReference type="Proteomes" id="UP000698800"/>
    </source>
</evidence>
<keyword evidence="5 8" id="KW-1133">Transmembrane helix</keyword>
<feature type="compositionally biased region" description="Low complexity" evidence="7">
    <location>
        <begin position="822"/>
        <end position="833"/>
    </location>
</feature>
<feature type="transmembrane region" description="Helical" evidence="8">
    <location>
        <begin position="1258"/>
        <end position="1278"/>
    </location>
</feature>
<feature type="compositionally biased region" description="Polar residues" evidence="7">
    <location>
        <begin position="409"/>
        <end position="421"/>
    </location>
</feature>
<sequence length="1762" mass="193170">MEVVSRGESPRPALRPLTPSQYSLAFGLEKDNISRRRSLFVADDDHDAPKSLYQTPQYNFQTHSLDDLPDKTGNSDPACRVSAVLMQNLGQSMVSTGFGGPERQIGDMDIIRSSSALGRRVSQKSRSDGNLIGKSRLDQRAIGNTVGRDISTFEISAASKALLETLSQRQEESKVQPKRHYLPRLVLRPINPPEKGDLAKDGSRPSMQSAPSSYMLDLGARPGADTVTISCPSCRAAAGLVGPDREALSKTLPTMAISDARPDAMPLPPSARSLRRSQTAGSDTGIHVMGSISAVRSRSSSISTKSRGINYHALLKRSPSASEIGMPLPPVLSQSLAHCDYPFGSNRLAPEPKTATIEDNALGLLLRDPSPQPPTPTSFDSHNTFTDALKKIPTGGAERRSSVDGGLTENKTFSDYSSSRQAAEEESVDLNGVSNHTALSYEKLIVRPTLQEGSAAILTAPLEIDSQEPKCVRVGPEDYISSLESFSKAPIMVNSLAQSPISLYPSPGSLSQEQQLSTDLKTLDISWSAPIRDQAQNSKAGTGRIPIPPSLSEQPYIDLDISNAVTNTAKRHRSSRVPPRLSNSKAFRVAGTRRYSSPDAAQAIAAARLVDSSRPYSQGVSRVSVQPGYGGSPRTEAGATQWIRQLLRRRIVGPKSDSPPYLTSRPSQRLQTVPSSMTSNGVADLSPPIYDSPSFCCDKVTAETSINCKDGKTSETGTQFQREASDSFNKMIQGLEVLLNEALHIAKEVSERQVTQQPPQILQDAVAQLDHEAISSVPSSQSSSSSGSQKSIVLSPLLVGSRRTSDLSIPTESRVQKAFAQSRSRSLSNRLASDPPRPIGSAIPATVDQWDIEPEVVEQLDSPDHIRIFEPLPPEHPPSTRKPTADHLPTPYPNGSKVTSQTSLANTIVKPDIPSESRTPPELVGTLPQDGGRLAASSPIETPQQESEQYFQRSETNTSNYRTPPRFYGGDEESYARQRARRNTDPAYAADRVFRDRHGEPQKPHSIRTPVRERVDLVVRDNRPPPNLPSRDDVHRHIRRYNTPPIQPRHSSSGLRQFIGSGAATHGAMDSASRQRRKPPKHVLGAHRHYSSYPPRSSETPSGDAQHEEAGESREHDAIRRYPSIRNHHHISLHGAHRFSLRRSHRRQPISRDWSTVKKRFTAAVACISTALVGVIVGVYAGEVPAIQYQITDLHHYAILGNVFLYIGLAIPTLVFWPLPLLHGRKPYTLVALALLLPLQLPQGMIVSTPRSPDVAGYRTALLTVRGLSGLALGFANINFKTTLLDLFGSSLQSGNPHQERVIENDVRRHGGGMGVWLGIWSFCFIGSIGVGFLIGAWIINEHNPQWGFWLVMFLTAWVLLLNVLSPEVRRSAYRRSVAEILKGTEVSRRLARGEIKMHIYSTGPKWWWEEVHAGLVLCARMMKQPGFAVVALYSSWIYGQIVMVVVLLGALTSRYYRFRSPYVGLCVSAVPIGALLAAPLQKGSLFSRARHHPQRTDSMTFEKRVTWSTHLVRRAFFMLALPFADLAYTLASGGTRTHFMVPTMLAGLIGFLSILAISECNGIIMETFDTSDLQRASAVGTKRLSGDAEKAVMRRTNYSCYPRVSSAFAIMHSLGFVAAALATATGGKVERKMGAQAATGVVAGILLVLTVALSAVLWRWKEVQMVPDLRHRSRGNFDPAEDEEEEWEPVIIGNPSGKMRRMSILELGSLSRWSEIRRLNKILEQSGVGMSRWSQVRRSLHRKERGADGDASGNRNGNRGV</sequence>
<feature type="compositionally biased region" description="Polar residues" evidence="7">
    <location>
        <begin position="1094"/>
        <end position="1103"/>
    </location>
</feature>
<feature type="transmembrane region" description="Helical" evidence="8">
    <location>
        <begin position="1463"/>
        <end position="1481"/>
    </location>
</feature>
<feature type="compositionally biased region" description="Basic and acidic residues" evidence="7">
    <location>
        <begin position="1105"/>
        <end position="1116"/>
    </location>
</feature>
<evidence type="ECO:0000256" key="6">
    <source>
        <dbReference type="ARBA" id="ARBA00023136"/>
    </source>
</evidence>
<feature type="compositionally biased region" description="Polar residues" evidence="7">
    <location>
        <begin position="939"/>
        <end position="962"/>
    </location>
</feature>
<dbReference type="GO" id="GO:0022857">
    <property type="term" value="F:transmembrane transporter activity"/>
    <property type="evidence" value="ECO:0007669"/>
    <property type="project" value="TreeGrafter"/>
</dbReference>
<feature type="region of interest" description="Disordered" evidence="7">
    <location>
        <begin position="1740"/>
        <end position="1762"/>
    </location>
</feature>
<feature type="transmembrane region" description="Helical" evidence="8">
    <location>
        <begin position="1161"/>
        <end position="1182"/>
    </location>
</feature>
<evidence type="ECO:0000256" key="1">
    <source>
        <dbReference type="ARBA" id="ARBA00004651"/>
    </source>
</evidence>
<comment type="caution">
    <text evidence="9">The sequence shown here is derived from an EMBL/GenBank/DDBJ whole genome shotgun (WGS) entry which is preliminary data.</text>
</comment>
<keyword evidence="3" id="KW-1003">Cell membrane</keyword>
<feature type="compositionally biased region" description="Low complexity" evidence="7">
    <location>
        <begin position="774"/>
        <end position="791"/>
    </location>
</feature>
<feature type="region of interest" description="Disordered" evidence="7">
    <location>
        <begin position="390"/>
        <end position="429"/>
    </location>
</feature>
<dbReference type="PANTHER" id="PTHR23502:SF186">
    <property type="entry name" value="MAJOR FACILITATOR SUPERFAMILY (MFS) PROFILE DOMAIN-CONTAINING PROTEIN"/>
    <property type="match status" value="1"/>
</dbReference>